<evidence type="ECO:0000256" key="2">
    <source>
        <dbReference type="ARBA" id="ARBA00023125"/>
    </source>
</evidence>
<accession>A0A151LDE1</accession>
<dbReference type="GO" id="GO:0019185">
    <property type="term" value="C:snRNA-activating protein complex"/>
    <property type="evidence" value="ECO:0007669"/>
    <property type="project" value="TreeGrafter"/>
</dbReference>
<reference evidence="6 7" key="1">
    <citation type="journal article" date="2016" name="Nat. Commun.">
        <title>Genomes of cryptic chimpanzee Plasmodium species reveal key evolutionary events leading to human malaria.</title>
        <authorList>
            <person name="Sundararaman S.A."/>
            <person name="Plenderleith L.J."/>
            <person name="Liu W."/>
            <person name="Loy D.E."/>
            <person name="Learn G.H."/>
            <person name="Li Y."/>
            <person name="Shaw K.S."/>
            <person name="Ayouba A."/>
            <person name="Peeters M."/>
            <person name="Speede S."/>
            <person name="Shaw G.M."/>
            <person name="Bushman F.D."/>
            <person name="Brisson D."/>
            <person name="Rayner J.C."/>
            <person name="Sharp P.M."/>
            <person name="Hahn B.H."/>
        </authorList>
    </citation>
    <scope>NUCLEOTIDE SEQUENCE [LARGE SCALE GENOMIC DNA]</scope>
    <source>
        <strain evidence="6 7">SY75</strain>
    </source>
</reference>
<evidence type="ECO:0000256" key="1">
    <source>
        <dbReference type="ARBA" id="ARBA00023015"/>
    </source>
</evidence>
<evidence type="ECO:0000313" key="6">
    <source>
        <dbReference type="EMBL" id="KYN96959.1"/>
    </source>
</evidence>
<dbReference type="PROSITE" id="PS50090">
    <property type="entry name" value="MYB_LIKE"/>
    <property type="match status" value="1"/>
</dbReference>
<gene>
    <name evidence="6" type="ORF">PGSY75_1315800</name>
</gene>
<sequence>MFNDNNEYECLCILEEKLLRHLDVIDKLIENTYNNINNLNEYINKKYNEIKILASKKPTRINWMKCDDKTHMSLFFDKKIGFIPSNEDALKILDSQLMLSNYRKKYEYKKNSWTKKDIDKLFETVDIILKKYACYYLIDENLSSDEKINKKKIIEQSEAKQIFSQIKLFFDKYNQENIHNKENDDKISDNINKNIYDNVNNNINKNIYDNVNDNINKNIYDNVNDNINKNIYNSINNKDENKNIVTHVPNGDESIDKELDESNKIFSYIKNDKKVEHNFLYFSETFWNEVSEKLSNNQNAKECQKMWLYYGCFEDDKQKKWTKDEVDKLLCLSKKYEQRNWKCIARELNTNRSPLSCFEQYIKIKKLYENKEKVKLERIAFNVLEDIQLQILVSIIGDKNWAEVKKHMESLNSNTSRIKKRKTNLNFFEKEKQKKFLNDEISYKRRYLRLISSTNNVEH</sequence>
<dbReference type="VEuPathDB" id="PlasmoDB:PGSY75_1315800"/>
<dbReference type="Gene3D" id="1.10.10.60">
    <property type="entry name" value="Homeodomain-like"/>
    <property type="match status" value="1"/>
</dbReference>
<dbReference type="EMBL" id="LVLB01000014">
    <property type="protein sequence ID" value="KYN96959.1"/>
    <property type="molecule type" value="Genomic_DNA"/>
</dbReference>
<dbReference type="SMART" id="SM00717">
    <property type="entry name" value="SANT"/>
    <property type="match status" value="1"/>
</dbReference>
<dbReference type="GO" id="GO:0000978">
    <property type="term" value="F:RNA polymerase II cis-regulatory region sequence-specific DNA binding"/>
    <property type="evidence" value="ECO:0007669"/>
    <property type="project" value="TreeGrafter"/>
</dbReference>
<keyword evidence="4" id="KW-0539">Nucleus</keyword>
<dbReference type="Proteomes" id="UP000076004">
    <property type="component" value="Chromosome 13"/>
</dbReference>
<dbReference type="SUPFAM" id="SSF46689">
    <property type="entry name" value="Homeodomain-like"/>
    <property type="match status" value="1"/>
</dbReference>
<keyword evidence="2" id="KW-0238">DNA-binding</keyword>
<protein>
    <submittedName>
        <fullName evidence="6">Transcription factor MYB1</fullName>
    </submittedName>
</protein>
<dbReference type="CDD" id="cd00167">
    <property type="entry name" value="SANT"/>
    <property type="match status" value="1"/>
</dbReference>
<dbReference type="GO" id="GO:0042796">
    <property type="term" value="P:snRNA transcription by RNA polymerase III"/>
    <property type="evidence" value="ECO:0007669"/>
    <property type="project" value="TreeGrafter"/>
</dbReference>
<dbReference type="InterPro" id="IPR009057">
    <property type="entry name" value="Homeodomain-like_sf"/>
</dbReference>
<comment type="caution">
    <text evidence="6">The sequence shown here is derived from an EMBL/GenBank/DDBJ whole genome shotgun (WGS) entry which is preliminary data.</text>
</comment>
<dbReference type="GO" id="GO:0001006">
    <property type="term" value="F:RNA polymerase III type 3 promoter sequence-specific DNA binding"/>
    <property type="evidence" value="ECO:0007669"/>
    <property type="project" value="TreeGrafter"/>
</dbReference>
<organism evidence="6 7">
    <name type="scientific">Plasmodium gaboni</name>
    <dbReference type="NCBI Taxonomy" id="647221"/>
    <lineage>
        <taxon>Eukaryota</taxon>
        <taxon>Sar</taxon>
        <taxon>Alveolata</taxon>
        <taxon>Apicomplexa</taxon>
        <taxon>Aconoidasida</taxon>
        <taxon>Haemosporida</taxon>
        <taxon>Plasmodiidae</taxon>
        <taxon>Plasmodium</taxon>
        <taxon>Plasmodium (Laverania)</taxon>
    </lineage>
</organism>
<dbReference type="InterPro" id="IPR051575">
    <property type="entry name" value="Myb-like_DNA-bd"/>
</dbReference>
<evidence type="ECO:0000259" key="5">
    <source>
        <dbReference type="PROSITE" id="PS50090"/>
    </source>
</evidence>
<dbReference type="PANTHER" id="PTHR46621">
    <property type="entry name" value="SNRNA-ACTIVATING PROTEIN COMPLEX SUBUNIT 4"/>
    <property type="match status" value="1"/>
</dbReference>
<dbReference type="GeneID" id="29777814"/>
<evidence type="ECO:0000313" key="7">
    <source>
        <dbReference type="Proteomes" id="UP000076004"/>
    </source>
</evidence>
<feature type="domain" description="Myb-like" evidence="5">
    <location>
        <begin position="313"/>
        <end position="365"/>
    </location>
</feature>
<evidence type="ECO:0000256" key="3">
    <source>
        <dbReference type="ARBA" id="ARBA00023163"/>
    </source>
</evidence>
<name>A0A151LDE1_9APIC</name>
<keyword evidence="3" id="KW-0804">Transcription</keyword>
<dbReference type="InterPro" id="IPR001005">
    <property type="entry name" value="SANT/Myb"/>
</dbReference>
<keyword evidence="1" id="KW-0805">Transcription regulation</keyword>
<dbReference type="AlphaFoldDB" id="A0A151LDE1"/>
<dbReference type="VEuPathDB" id="PlasmoDB:PGABG01_1313900"/>
<dbReference type="GO" id="GO:0042795">
    <property type="term" value="P:snRNA transcription by RNA polymerase II"/>
    <property type="evidence" value="ECO:0007669"/>
    <property type="project" value="TreeGrafter"/>
</dbReference>
<evidence type="ECO:0000256" key="4">
    <source>
        <dbReference type="ARBA" id="ARBA00023242"/>
    </source>
</evidence>
<dbReference type="RefSeq" id="XP_018639964.1">
    <property type="nucleotide sequence ID" value="XM_018787222.1"/>
</dbReference>
<dbReference type="KEGG" id="pgab:PGSY75_1315800"/>
<proteinExistence type="predicted"/>
<dbReference type="Pfam" id="PF00249">
    <property type="entry name" value="Myb_DNA-binding"/>
    <property type="match status" value="1"/>
</dbReference>
<dbReference type="PANTHER" id="PTHR46621:SF1">
    <property type="entry name" value="SNRNA-ACTIVATING PROTEIN COMPLEX SUBUNIT 4"/>
    <property type="match status" value="1"/>
</dbReference>